<keyword evidence="2" id="KW-1185">Reference proteome</keyword>
<dbReference type="Proteomes" id="UP000266861">
    <property type="component" value="Unassembled WGS sequence"/>
</dbReference>
<dbReference type="AlphaFoldDB" id="A0A397GEE9"/>
<gene>
    <name evidence="1" type="ORF">Glove_555g16</name>
</gene>
<protein>
    <submittedName>
        <fullName evidence="1">Uncharacterized protein</fullName>
    </submittedName>
</protein>
<evidence type="ECO:0000313" key="1">
    <source>
        <dbReference type="EMBL" id="RHZ48204.1"/>
    </source>
</evidence>
<accession>A0A397GEE9</accession>
<dbReference type="EMBL" id="PQFF01000473">
    <property type="protein sequence ID" value="RHZ48204.1"/>
    <property type="molecule type" value="Genomic_DNA"/>
</dbReference>
<dbReference type="OrthoDB" id="2431961at2759"/>
<name>A0A397GEE9_9GLOM</name>
<comment type="caution">
    <text evidence="1">The sequence shown here is derived from an EMBL/GenBank/DDBJ whole genome shotgun (WGS) entry which is preliminary data.</text>
</comment>
<evidence type="ECO:0000313" key="2">
    <source>
        <dbReference type="Proteomes" id="UP000266861"/>
    </source>
</evidence>
<sequence>MKALNDSGIVLVDVKRVRVNNDKEIWHMEISGPPSNPSTCHIVNDTKKTLQLDILNLIEILRNHLDLDVNIAKKIKVFSMQVIAYRLTLYALNMLKDGQFIAYELASAELPFDFDSRAKYLAVMRMFAIFHDEVVQQKAIMDKIDRILIPCKDTSVYSILRIPENLRDI</sequence>
<organism evidence="1 2">
    <name type="scientific">Diversispora epigaea</name>
    <dbReference type="NCBI Taxonomy" id="1348612"/>
    <lineage>
        <taxon>Eukaryota</taxon>
        <taxon>Fungi</taxon>
        <taxon>Fungi incertae sedis</taxon>
        <taxon>Mucoromycota</taxon>
        <taxon>Glomeromycotina</taxon>
        <taxon>Glomeromycetes</taxon>
        <taxon>Diversisporales</taxon>
        <taxon>Diversisporaceae</taxon>
        <taxon>Diversispora</taxon>
    </lineage>
</organism>
<proteinExistence type="predicted"/>
<reference evidence="1 2" key="1">
    <citation type="submission" date="2018-08" db="EMBL/GenBank/DDBJ databases">
        <title>Genome and evolution of the arbuscular mycorrhizal fungus Diversispora epigaea (formerly Glomus versiforme) and its bacterial endosymbionts.</title>
        <authorList>
            <person name="Sun X."/>
            <person name="Fei Z."/>
            <person name="Harrison M."/>
        </authorList>
    </citation>
    <scope>NUCLEOTIDE SEQUENCE [LARGE SCALE GENOMIC DNA]</scope>
    <source>
        <strain evidence="1 2">IT104</strain>
    </source>
</reference>